<name>A0A7S8C7A6_9HYPH</name>
<dbReference type="RefSeq" id="WP_213162089.1">
    <property type="nucleotide sequence ID" value="NZ_CP058214.1"/>
</dbReference>
<dbReference type="PANTHER" id="PTHR43431:SF7">
    <property type="entry name" value="OXIDOREDUCTASE, SHORT CHAIN DEHYDROGENASE_REDUCTASE FAMILY (AFU_ORTHOLOGUE AFUA_5G14000)"/>
    <property type="match status" value="1"/>
</dbReference>
<sequence length="233" mass="24854">MSRQTPQTGLIVGAGAGLSASLARAFAREDIKTALAARNPDDLADLCAETGARAFSCDASRADEVEALFAALDGGFGLPDVVVYNPSRRLRGAVVDLDPAEVEEALRITAFGGFLVARQAARCMLEKGGGTIMFTGASASVKGYAQSAPFAMGKFALRGLAQSLARELHPRNIHVAHIVIDGSIRNPGRQEPDDAPDSMLSPDAIAEAYVALLKQDRSAWSWEIELRPWVERF</sequence>
<proteinExistence type="predicted"/>
<dbReference type="PANTHER" id="PTHR43431">
    <property type="entry name" value="OXIDOREDUCTASE, SHORT CHAIN DEHYDROGENASE/REDUCTASE FAMILY (AFU_ORTHOLOGUE AFUA_5G14000)"/>
    <property type="match status" value="1"/>
</dbReference>
<dbReference type="Proteomes" id="UP000593594">
    <property type="component" value="Chromosome"/>
</dbReference>
<gene>
    <name evidence="1" type="ORF">HW532_19660</name>
</gene>
<dbReference type="Gene3D" id="3.40.50.720">
    <property type="entry name" value="NAD(P)-binding Rossmann-like Domain"/>
    <property type="match status" value="1"/>
</dbReference>
<organism evidence="1 2">
    <name type="scientific">Kaustia mangrovi</name>
    <dbReference type="NCBI Taxonomy" id="2593653"/>
    <lineage>
        <taxon>Bacteria</taxon>
        <taxon>Pseudomonadati</taxon>
        <taxon>Pseudomonadota</taxon>
        <taxon>Alphaproteobacteria</taxon>
        <taxon>Hyphomicrobiales</taxon>
        <taxon>Parvibaculaceae</taxon>
        <taxon>Kaustia</taxon>
    </lineage>
</organism>
<dbReference type="PRINTS" id="PR00081">
    <property type="entry name" value="GDHRDH"/>
</dbReference>
<reference evidence="1 2" key="1">
    <citation type="submission" date="2020-06" db="EMBL/GenBank/DDBJ databases">
        <title>Genome sequence of 2 isolates from Red Sea Mangroves.</title>
        <authorList>
            <person name="Sefrji F."/>
            <person name="Michoud G."/>
            <person name="Merlino G."/>
            <person name="Daffonchio D."/>
        </authorList>
    </citation>
    <scope>NUCLEOTIDE SEQUENCE [LARGE SCALE GENOMIC DNA]</scope>
    <source>
        <strain evidence="1 2">R1DC25</strain>
    </source>
</reference>
<dbReference type="InterPro" id="IPR002347">
    <property type="entry name" value="SDR_fam"/>
</dbReference>
<protein>
    <submittedName>
        <fullName evidence="1">SDR family NAD(P)-dependent oxidoreductase</fullName>
    </submittedName>
</protein>
<dbReference type="InterPro" id="IPR036291">
    <property type="entry name" value="NAD(P)-bd_dom_sf"/>
</dbReference>
<dbReference type="KEGG" id="kmn:HW532_19660"/>
<evidence type="ECO:0000313" key="1">
    <source>
        <dbReference type="EMBL" id="QPC44720.1"/>
    </source>
</evidence>
<evidence type="ECO:0000313" key="2">
    <source>
        <dbReference type="Proteomes" id="UP000593594"/>
    </source>
</evidence>
<dbReference type="EMBL" id="CP058214">
    <property type="protein sequence ID" value="QPC44720.1"/>
    <property type="molecule type" value="Genomic_DNA"/>
</dbReference>
<dbReference type="Pfam" id="PF00106">
    <property type="entry name" value="adh_short"/>
    <property type="match status" value="1"/>
</dbReference>
<accession>A0A7S8C7A6</accession>
<dbReference type="AlphaFoldDB" id="A0A7S8C7A6"/>
<dbReference type="SUPFAM" id="SSF51735">
    <property type="entry name" value="NAD(P)-binding Rossmann-fold domains"/>
    <property type="match status" value="1"/>
</dbReference>
<keyword evidence="2" id="KW-1185">Reference proteome</keyword>